<dbReference type="SMART" id="SM00862">
    <property type="entry name" value="Trans_reg_C"/>
    <property type="match status" value="1"/>
</dbReference>
<evidence type="ECO:0000256" key="5">
    <source>
        <dbReference type="ARBA" id="ARBA00023163"/>
    </source>
</evidence>
<evidence type="ECO:0000256" key="1">
    <source>
        <dbReference type="ARBA" id="ARBA00022553"/>
    </source>
</evidence>
<comment type="caution">
    <text evidence="10">The sequence shown here is derived from an EMBL/GenBank/DDBJ whole genome shotgun (WGS) entry which is preliminary data.</text>
</comment>
<dbReference type="GO" id="GO:0032993">
    <property type="term" value="C:protein-DNA complex"/>
    <property type="evidence" value="ECO:0007669"/>
    <property type="project" value="TreeGrafter"/>
</dbReference>
<dbReference type="PROSITE" id="PS51755">
    <property type="entry name" value="OMPR_PHOB"/>
    <property type="match status" value="1"/>
</dbReference>
<feature type="domain" description="OmpR/PhoB-type" evidence="9">
    <location>
        <begin position="136"/>
        <end position="236"/>
    </location>
</feature>
<dbReference type="Gene3D" id="3.40.50.2300">
    <property type="match status" value="1"/>
</dbReference>
<evidence type="ECO:0000256" key="4">
    <source>
        <dbReference type="ARBA" id="ARBA00023125"/>
    </source>
</evidence>
<dbReference type="CDD" id="cd17574">
    <property type="entry name" value="REC_OmpR"/>
    <property type="match status" value="1"/>
</dbReference>
<dbReference type="InterPro" id="IPR036388">
    <property type="entry name" value="WH-like_DNA-bd_sf"/>
</dbReference>
<dbReference type="EMBL" id="ABCP01000001">
    <property type="protein sequence ID" value="EDM49767.1"/>
    <property type="molecule type" value="Genomic_DNA"/>
</dbReference>
<dbReference type="SMART" id="SM00448">
    <property type="entry name" value="REC"/>
    <property type="match status" value="1"/>
</dbReference>
<dbReference type="InterPro" id="IPR001789">
    <property type="entry name" value="Sig_transdc_resp-reg_receiver"/>
</dbReference>
<dbReference type="InterPro" id="IPR001867">
    <property type="entry name" value="OmpR/PhoB-type_DNA-bd"/>
</dbReference>
<evidence type="ECO:0000259" key="8">
    <source>
        <dbReference type="PROSITE" id="PS50110"/>
    </source>
</evidence>
<accession>A6EVB8</accession>
<dbReference type="InterPro" id="IPR011006">
    <property type="entry name" value="CheY-like_superfamily"/>
</dbReference>
<dbReference type="PROSITE" id="PS50110">
    <property type="entry name" value="RESPONSE_REGULATORY"/>
    <property type="match status" value="1"/>
</dbReference>
<dbReference type="PANTHER" id="PTHR48111">
    <property type="entry name" value="REGULATOR OF RPOS"/>
    <property type="match status" value="1"/>
</dbReference>
<gene>
    <name evidence="10" type="ORF">MDG893_11216</name>
</gene>
<keyword evidence="4 7" id="KW-0238">DNA-binding</keyword>
<evidence type="ECO:0000313" key="10">
    <source>
        <dbReference type="EMBL" id="EDM49767.1"/>
    </source>
</evidence>
<keyword evidence="2" id="KW-0902">Two-component regulatory system</keyword>
<keyword evidence="1 6" id="KW-0597">Phosphoprotein</keyword>
<evidence type="ECO:0000256" key="3">
    <source>
        <dbReference type="ARBA" id="ARBA00023015"/>
    </source>
</evidence>
<evidence type="ECO:0000256" key="2">
    <source>
        <dbReference type="ARBA" id="ARBA00023012"/>
    </source>
</evidence>
<reference evidence="10 11" key="1">
    <citation type="submission" date="2007-06" db="EMBL/GenBank/DDBJ databases">
        <authorList>
            <person name="Green D."/>
            <person name="Ferriera S."/>
            <person name="Johnson J."/>
            <person name="Kravitz S."/>
            <person name="Beeson K."/>
            <person name="Sutton G."/>
            <person name="Rogers Y.-H."/>
            <person name="Friedman R."/>
            <person name="Frazier M."/>
            <person name="Venter J.C."/>
        </authorList>
    </citation>
    <scope>NUCLEOTIDE SEQUENCE [LARGE SCALE GENOMIC DNA]</scope>
    <source>
        <strain evidence="10 11">DG893</strain>
    </source>
</reference>
<feature type="domain" description="Response regulatory" evidence="8">
    <location>
        <begin position="14"/>
        <end position="129"/>
    </location>
</feature>
<dbReference type="InterPro" id="IPR039420">
    <property type="entry name" value="WalR-like"/>
</dbReference>
<name>A6EVB8_9GAMM</name>
<dbReference type="GO" id="GO:0000156">
    <property type="term" value="F:phosphorelay response regulator activity"/>
    <property type="evidence" value="ECO:0007669"/>
    <property type="project" value="TreeGrafter"/>
</dbReference>
<feature type="DNA-binding region" description="OmpR/PhoB-type" evidence="7">
    <location>
        <begin position="136"/>
        <end position="236"/>
    </location>
</feature>
<sequence length="245" mass="27477">MEFDGMTADRPPLRLLIVEDQVDLAENLFEFLGEDRYCLDFAADGLTALHLLATQSYDVIVLDLMLPGVNGFDVCRRIREDLRCQTPIILMTSLSALNDKEKGFDCGADDYLVKPFELRELQLRIEALHRRHSPLKPVLQAGEIRFDPGTLEVELHGLKTTLSGTSSRLFELLMRAYPNFLGHTTLTDALWGGARYGDAEGNNLRTQVYTLRKSLQGSLGNGLIKTIHGRGYRLESPKDTDPNTP</sequence>
<evidence type="ECO:0000256" key="7">
    <source>
        <dbReference type="PROSITE-ProRule" id="PRU01091"/>
    </source>
</evidence>
<dbReference type="CDD" id="cd00383">
    <property type="entry name" value="trans_reg_C"/>
    <property type="match status" value="1"/>
</dbReference>
<dbReference type="AlphaFoldDB" id="A6EVB8"/>
<organism evidence="10 11">
    <name type="scientific">Marinobacter algicola DG893</name>
    <dbReference type="NCBI Taxonomy" id="443152"/>
    <lineage>
        <taxon>Bacteria</taxon>
        <taxon>Pseudomonadati</taxon>
        <taxon>Pseudomonadota</taxon>
        <taxon>Gammaproteobacteria</taxon>
        <taxon>Pseudomonadales</taxon>
        <taxon>Marinobacteraceae</taxon>
        <taxon>Marinobacter</taxon>
    </lineage>
</organism>
<dbReference type="Proteomes" id="UP000005856">
    <property type="component" value="Unassembled WGS sequence"/>
</dbReference>
<dbReference type="PANTHER" id="PTHR48111:SF22">
    <property type="entry name" value="REGULATOR OF RPOS"/>
    <property type="match status" value="1"/>
</dbReference>
<protein>
    <submittedName>
        <fullName evidence="10">Two component Transcriptional regulator, Winged helix family protein</fullName>
    </submittedName>
</protein>
<dbReference type="eggNOG" id="COG0745">
    <property type="taxonomic scope" value="Bacteria"/>
</dbReference>
<dbReference type="GO" id="GO:0006355">
    <property type="term" value="P:regulation of DNA-templated transcription"/>
    <property type="evidence" value="ECO:0007669"/>
    <property type="project" value="InterPro"/>
</dbReference>
<dbReference type="Pfam" id="PF00072">
    <property type="entry name" value="Response_reg"/>
    <property type="match status" value="1"/>
</dbReference>
<dbReference type="STRING" id="443152.MDG893_11216"/>
<keyword evidence="3" id="KW-0805">Transcription regulation</keyword>
<dbReference type="Pfam" id="PF00486">
    <property type="entry name" value="Trans_reg_C"/>
    <property type="match status" value="1"/>
</dbReference>
<keyword evidence="11" id="KW-1185">Reference proteome</keyword>
<dbReference type="Gene3D" id="1.10.10.10">
    <property type="entry name" value="Winged helix-like DNA-binding domain superfamily/Winged helix DNA-binding domain"/>
    <property type="match status" value="1"/>
</dbReference>
<dbReference type="GO" id="GO:0005829">
    <property type="term" value="C:cytosol"/>
    <property type="evidence" value="ECO:0007669"/>
    <property type="project" value="TreeGrafter"/>
</dbReference>
<dbReference type="SUPFAM" id="SSF52172">
    <property type="entry name" value="CheY-like"/>
    <property type="match status" value="1"/>
</dbReference>
<keyword evidence="5" id="KW-0804">Transcription</keyword>
<evidence type="ECO:0000259" key="9">
    <source>
        <dbReference type="PROSITE" id="PS51755"/>
    </source>
</evidence>
<feature type="modified residue" description="4-aspartylphosphate" evidence="6">
    <location>
        <position position="63"/>
    </location>
</feature>
<dbReference type="GO" id="GO:0000976">
    <property type="term" value="F:transcription cis-regulatory region binding"/>
    <property type="evidence" value="ECO:0007669"/>
    <property type="project" value="TreeGrafter"/>
</dbReference>
<evidence type="ECO:0000313" key="11">
    <source>
        <dbReference type="Proteomes" id="UP000005856"/>
    </source>
</evidence>
<proteinExistence type="predicted"/>
<evidence type="ECO:0000256" key="6">
    <source>
        <dbReference type="PROSITE-ProRule" id="PRU00169"/>
    </source>
</evidence>